<dbReference type="EMBL" id="CP071183">
    <property type="protein sequence ID" value="QSO50122.1"/>
    <property type="molecule type" value="Genomic_DNA"/>
</dbReference>
<dbReference type="RefSeq" id="WP_206659423.1">
    <property type="nucleotide sequence ID" value="NZ_CP071183.1"/>
</dbReference>
<geneLocation type="plasmid" evidence="1 2">
    <name>unnamed</name>
</geneLocation>
<evidence type="ECO:0000313" key="2">
    <source>
        <dbReference type="Proteomes" id="UP000663505"/>
    </source>
</evidence>
<organism evidence="1 2">
    <name type="scientific">Alicyclobacillus mengziensis</name>
    <dbReference type="NCBI Taxonomy" id="2931921"/>
    <lineage>
        <taxon>Bacteria</taxon>
        <taxon>Bacillati</taxon>
        <taxon>Bacillota</taxon>
        <taxon>Bacilli</taxon>
        <taxon>Bacillales</taxon>
        <taxon>Alicyclobacillaceae</taxon>
        <taxon>Alicyclobacillus</taxon>
    </lineage>
</organism>
<accession>A0A9X7W420</accession>
<dbReference type="KEGG" id="afx:JZ786_24715"/>
<gene>
    <name evidence="1" type="ORF">JZ786_24715</name>
</gene>
<sequence length="78" mass="9045">MSKSSYYEVGVFPVFFDEKSAKWCVQTAVCTLEGCDICEKFENQEKAHSHATQLAATKHELDRCLCDACYQEYVQYCW</sequence>
<dbReference type="AlphaFoldDB" id="A0A9X7W420"/>
<evidence type="ECO:0000313" key="1">
    <source>
        <dbReference type="EMBL" id="QSO50122.1"/>
    </source>
</evidence>
<name>A0A9X7W420_9BACL</name>
<keyword evidence="1" id="KW-0614">Plasmid</keyword>
<reference evidence="1 2" key="1">
    <citation type="submission" date="2021-02" db="EMBL/GenBank/DDBJ databases">
        <title>Alicyclobacillus curvatus sp. nov. and Alicyclobacillus mengziensis sp. nov., two acidophilic bacteria isolated from acid mine drainage.</title>
        <authorList>
            <person name="Huang Y."/>
        </authorList>
    </citation>
    <scope>NUCLEOTIDE SEQUENCE [LARGE SCALE GENOMIC DNA]</scope>
    <source>
        <strain evidence="1 2">S30H14</strain>
        <plasmid evidence="1 2">unnamed</plasmid>
    </source>
</reference>
<dbReference type="Proteomes" id="UP000663505">
    <property type="component" value="Plasmid unnamed"/>
</dbReference>
<proteinExistence type="predicted"/>
<keyword evidence="2" id="KW-1185">Reference proteome</keyword>
<protein>
    <submittedName>
        <fullName evidence="1">Uncharacterized protein</fullName>
    </submittedName>
</protein>